<dbReference type="InterPro" id="IPR002410">
    <property type="entry name" value="Peptidase_S33"/>
</dbReference>
<organism evidence="4 5">
    <name type="scientific">Robertmurraya mangrovi</name>
    <dbReference type="NCBI Taxonomy" id="3098077"/>
    <lineage>
        <taxon>Bacteria</taxon>
        <taxon>Bacillati</taxon>
        <taxon>Bacillota</taxon>
        <taxon>Bacilli</taxon>
        <taxon>Bacillales</taxon>
        <taxon>Bacillaceae</taxon>
        <taxon>Robertmurraya</taxon>
    </lineage>
</organism>
<dbReference type="InterPro" id="IPR000073">
    <property type="entry name" value="AB_hydrolase_1"/>
</dbReference>
<evidence type="ECO:0000256" key="1">
    <source>
        <dbReference type="ARBA" id="ARBA00010088"/>
    </source>
</evidence>
<dbReference type="PRINTS" id="PR00793">
    <property type="entry name" value="PROAMNOPTASE"/>
</dbReference>
<dbReference type="SUPFAM" id="SSF53474">
    <property type="entry name" value="alpha/beta-Hydrolases"/>
    <property type="match status" value="1"/>
</dbReference>
<keyword evidence="2 4" id="KW-0378">Hydrolase</keyword>
<evidence type="ECO:0000313" key="5">
    <source>
        <dbReference type="Proteomes" id="UP001290455"/>
    </source>
</evidence>
<feature type="domain" description="AB hydrolase-1" evidence="3">
    <location>
        <begin position="41"/>
        <end position="308"/>
    </location>
</feature>
<dbReference type="GO" id="GO:0016787">
    <property type="term" value="F:hydrolase activity"/>
    <property type="evidence" value="ECO:0007669"/>
    <property type="project" value="UniProtKB-KW"/>
</dbReference>
<dbReference type="RefSeq" id="WP_322445739.1">
    <property type="nucleotide sequence ID" value="NZ_JAXOFX010000003.1"/>
</dbReference>
<dbReference type="Pfam" id="PF00561">
    <property type="entry name" value="Abhydrolase_1"/>
    <property type="match status" value="1"/>
</dbReference>
<evidence type="ECO:0000259" key="3">
    <source>
        <dbReference type="Pfam" id="PF00561"/>
    </source>
</evidence>
<evidence type="ECO:0000256" key="2">
    <source>
        <dbReference type="ARBA" id="ARBA00022801"/>
    </source>
</evidence>
<dbReference type="EMBL" id="JAXOFX010000003">
    <property type="protein sequence ID" value="MDZ5471446.1"/>
    <property type="molecule type" value="Genomic_DNA"/>
</dbReference>
<dbReference type="PANTHER" id="PTHR43329">
    <property type="entry name" value="EPOXIDE HYDROLASE"/>
    <property type="match status" value="1"/>
</dbReference>
<proteinExistence type="inferred from homology"/>
<keyword evidence="5" id="KW-1185">Reference proteome</keyword>
<comment type="similarity">
    <text evidence="1">Belongs to the peptidase S33 family.</text>
</comment>
<dbReference type="Proteomes" id="UP001290455">
    <property type="component" value="Unassembled WGS sequence"/>
</dbReference>
<accession>A0ABU5IWD5</accession>
<dbReference type="Gene3D" id="3.40.50.1820">
    <property type="entry name" value="alpha/beta hydrolase"/>
    <property type="match status" value="1"/>
</dbReference>
<gene>
    <name evidence="4" type="ORF">SM124_06765</name>
</gene>
<dbReference type="InterPro" id="IPR029058">
    <property type="entry name" value="AB_hydrolase_fold"/>
</dbReference>
<sequence>MFKRKTKQIVSNFVSVASLEERVIGGFNQTLLIRGENCSNPIMLFLHGGPGTAQIGFAPKFQKVLEKDFIVVNWDQRGAGLSYSKGLKSEDLTIACLVNDTVEVIEYLLNRFKQKKLFLVGHSWGSLLGTLVTQKVPEYIHSYIGIGQVVSMQDGEKISYEYTLEKAKNLNNRRALKELGKYKFDPSDMNYLDTQRKWLEKFGGSFIGVSTWDLIYSNMLFATEYTFKDWSKYMKAGKQSLLALWPQMIEFNAINTIPKLDVPVYIMAGKHDYQTPFQLAEKYFHILECPYKELIWFENSGHLPNYEETDKFNKECLKIKIKHVG</sequence>
<comment type="caution">
    <text evidence="4">The sequence shown here is derived from an EMBL/GenBank/DDBJ whole genome shotgun (WGS) entry which is preliminary data.</text>
</comment>
<name>A0ABU5IWD5_9BACI</name>
<reference evidence="4 5" key="1">
    <citation type="submission" date="2023-11" db="EMBL/GenBank/DDBJ databases">
        <title>Bacillus jintuensis, isolated from a mudflat on the Beibu Gulf coast.</title>
        <authorList>
            <person name="Li M."/>
        </authorList>
    </citation>
    <scope>NUCLEOTIDE SEQUENCE [LARGE SCALE GENOMIC DNA]</scope>
    <source>
        <strain evidence="4 5">31A1R</strain>
    </source>
</reference>
<evidence type="ECO:0000313" key="4">
    <source>
        <dbReference type="EMBL" id="MDZ5471446.1"/>
    </source>
</evidence>
<protein>
    <submittedName>
        <fullName evidence="4">Alpha/beta hydrolase</fullName>
    </submittedName>
</protein>